<dbReference type="GeneID" id="37256102"/>
<feature type="transmembrane region" description="Helical" evidence="1">
    <location>
        <begin position="288"/>
        <end position="308"/>
    </location>
</feature>
<keyword evidence="1" id="KW-0812">Transmembrane</keyword>
<feature type="transmembrane region" description="Helical" evidence="1">
    <location>
        <begin position="24"/>
        <end position="47"/>
    </location>
</feature>
<dbReference type="Pfam" id="PF11915">
    <property type="entry name" value="DUF3433"/>
    <property type="match status" value="2"/>
</dbReference>
<feature type="transmembrane region" description="Helical" evidence="1">
    <location>
        <begin position="518"/>
        <end position="536"/>
    </location>
</feature>
<name>A0A2L2T7B1_9HYPO</name>
<feature type="transmembrane region" description="Helical" evidence="1">
    <location>
        <begin position="556"/>
        <end position="576"/>
    </location>
</feature>
<protein>
    <submittedName>
        <fullName evidence="2">Uncharacterized protein</fullName>
    </submittedName>
</protein>
<dbReference type="KEGG" id="fvn:FVRRES_04463"/>
<reference evidence="3" key="1">
    <citation type="submission" date="2014-10" db="EMBL/GenBank/DDBJ databases">
        <authorList>
            <person name="King R."/>
        </authorList>
    </citation>
    <scope>NUCLEOTIDE SEQUENCE [LARGE SCALE GENOMIC DNA]</scope>
    <source>
        <strain evidence="3">A3/5</strain>
    </source>
</reference>
<dbReference type="Proteomes" id="UP000245910">
    <property type="component" value="Chromosome II"/>
</dbReference>
<dbReference type="RefSeq" id="XP_025583747.1">
    <property type="nucleotide sequence ID" value="XM_025732774.1"/>
</dbReference>
<dbReference type="PANTHER" id="PTHR37544:SF3">
    <property type="entry name" value="SPRAY"/>
    <property type="match status" value="1"/>
</dbReference>
<accession>A0A2L2T7B1</accession>
<evidence type="ECO:0000313" key="3">
    <source>
        <dbReference type="Proteomes" id="UP000245910"/>
    </source>
</evidence>
<evidence type="ECO:0000313" key="2">
    <source>
        <dbReference type="EMBL" id="CEI60027.1"/>
    </source>
</evidence>
<sequence length="652" mass="70707">MAGAASANGSSNTIGYTIPGSSRIFAALSTVPFLLVIAGLLFYVCLSHIWTKITKRHLKSIKPRWKPLSLRTPTLLLYLALTLALILLLESASLALPGSQTDVTTDDSSSATSTYTFVPAQTSDMSAAYSDITSEPLAKRGGGPTAPAPNIGWLSLGDDGWLSAQTSYFIGTFVPTLVASLFSILWKVLDTETKTLEPFAQLATPGGGTASNTILLHYSGIHGFLSSITGLFNGHVAVTLSTVLKYSSALLIPLAAEAVHLKLQGGCLQDWTDHCTAVLQASDPVIRIAQALLAFMACLNLVYLVLVSRRRLGVSFDPRSILGMASLAINPYLSALMRRLPTGSDGMFLLDEASSTLGKHKFEFGHITYLSGEQEYGIIVTNGDTQDQSPLAKSTTTKVNTTQSSTRSMLLSVLMILGFAMFIIGICILILYYRLTDDNTGFERFMDSQSTFGVRFLFTVFGLIIGFGWAAIFQELTGIHPAFEISQKPFSAKHSVLMPLSPSPYQGVITYLRHGHKILALVSLVTIFSDFLPIALANIPFSNAITWSTFDICTWISIGVLCFMLLVLVVIATAILRKSLSVLEPERWGTPAATLYLVCNSDDFLSQLRGMSTARRTEVKQRVRALNTRYCIMRLPYDGESGPLRVQVLAGS</sequence>
<evidence type="ECO:0000256" key="1">
    <source>
        <dbReference type="SAM" id="Phobius"/>
    </source>
</evidence>
<feature type="transmembrane region" description="Helical" evidence="1">
    <location>
        <begin position="68"/>
        <end position="89"/>
    </location>
</feature>
<organism evidence="2 3">
    <name type="scientific">Fusarium venenatum</name>
    <dbReference type="NCBI Taxonomy" id="56646"/>
    <lineage>
        <taxon>Eukaryota</taxon>
        <taxon>Fungi</taxon>
        <taxon>Dikarya</taxon>
        <taxon>Ascomycota</taxon>
        <taxon>Pezizomycotina</taxon>
        <taxon>Sordariomycetes</taxon>
        <taxon>Hypocreomycetidae</taxon>
        <taxon>Hypocreales</taxon>
        <taxon>Nectriaceae</taxon>
        <taxon>Fusarium</taxon>
    </lineage>
</organism>
<keyword evidence="3" id="KW-1185">Reference proteome</keyword>
<dbReference type="PANTHER" id="PTHR37544">
    <property type="entry name" value="SPRAY-RELATED"/>
    <property type="match status" value="1"/>
</dbReference>
<feature type="transmembrane region" description="Helical" evidence="1">
    <location>
        <begin position="410"/>
        <end position="432"/>
    </location>
</feature>
<feature type="transmembrane region" description="Helical" evidence="1">
    <location>
        <begin position="452"/>
        <end position="473"/>
    </location>
</feature>
<keyword evidence="1" id="KW-1133">Transmembrane helix</keyword>
<keyword evidence="1" id="KW-0472">Membrane</keyword>
<proteinExistence type="predicted"/>
<dbReference type="EMBL" id="LN649230">
    <property type="protein sequence ID" value="CEI60027.1"/>
    <property type="molecule type" value="Genomic_DNA"/>
</dbReference>
<feature type="transmembrane region" description="Helical" evidence="1">
    <location>
        <begin position="168"/>
        <end position="189"/>
    </location>
</feature>
<dbReference type="InterPro" id="IPR021840">
    <property type="entry name" value="DUF3433"/>
</dbReference>
<dbReference type="AlphaFoldDB" id="A0A2L2T7B1"/>